<keyword evidence="5 7" id="KW-1133">Transmembrane helix</keyword>
<evidence type="ECO:0000256" key="7">
    <source>
        <dbReference type="SAM" id="Phobius"/>
    </source>
</evidence>
<feature type="transmembrane region" description="Helical" evidence="7">
    <location>
        <begin position="197"/>
        <end position="222"/>
    </location>
</feature>
<proteinExistence type="inferred from homology"/>
<feature type="transmembrane region" description="Helical" evidence="7">
    <location>
        <begin position="125"/>
        <end position="144"/>
    </location>
</feature>
<evidence type="ECO:0000256" key="3">
    <source>
        <dbReference type="ARBA" id="ARBA00022475"/>
    </source>
</evidence>
<gene>
    <name evidence="8" type="primary">nrfD</name>
    <name evidence="8" type="ORF">AAA083_01870</name>
</gene>
<dbReference type="EMBL" id="JBBNOP010000001">
    <property type="protein sequence ID" value="MEQ3361718.1"/>
    <property type="molecule type" value="Genomic_DNA"/>
</dbReference>
<accession>A0ABV1J9H8</accession>
<feature type="transmembrane region" description="Helical" evidence="7">
    <location>
        <begin position="270"/>
        <end position="292"/>
    </location>
</feature>
<dbReference type="InterPro" id="IPR005614">
    <property type="entry name" value="NrfD-like"/>
</dbReference>
<dbReference type="Gene3D" id="1.20.1630.10">
    <property type="entry name" value="Formate dehydrogenase/DMSO reductase domain"/>
    <property type="match status" value="1"/>
</dbReference>
<dbReference type="RefSeq" id="WP_349227061.1">
    <property type="nucleotide sequence ID" value="NZ_JBBNOP010000001.1"/>
</dbReference>
<name>A0ABV1J9H8_9ACTN</name>
<dbReference type="InterPro" id="IPR052049">
    <property type="entry name" value="Electron_transfer_protein"/>
</dbReference>
<evidence type="ECO:0000256" key="1">
    <source>
        <dbReference type="ARBA" id="ARBA00004651"/>
    </source>
</evidence>
<keyword evidence="9" id="KW-1185">Reference proteome</keyword>
<evidence type="ECO:0000313" key="9">
    <source>
        <dbReference type="Proteomes" id="UP001487305"/>
    </source>
</evidence>
<evidence type="ECO:0000256" key="6">
    <source>
        <dbReference type="ARBA" id="ARBA00023136"/>
    </source>
</evidence>
<feature type="transmembrane region" description="Helical" evidence="7">
    <location>
        <begin position="6"/>
        <end position="31"/>
    </location>
</feature>
<evidence type="ECO:0000256" key="5">
    <source>
        <dbReference type="ARBA" id="ARBA00022989"/>
    </source>
</evidence>
<keyword evidence="4 7" id="KW-0812">Transmembrane</keyword>
<evidence type="ECO:0000313" key="8">
    <source>
        <dbReference type="EMBL" id="MEQ3361718.1"/>
    </source>
</evidence>
<comment type="similarity">
    <text evidence="2">Belongs to the NrfD family.</text>
</comment>
<feature type="transmembrane region" description="Helical" evidence="7">
    <location>
        <begin position="242"/>
        <end position="263"/>
    </location>
</feature>
<keyword evidence="3" id="KW-1003">Cell membrane</keyword>
<sequence length="318" mass="32874">MFGAFAVFYLFLGGAGAGAIAACSLIDLLAVKQPFGTSSYGPGPSVRPLGRIVDYGFLAGFVALAVGIVSLLLDLGRIDRALALFLSPTMSVMTLGSYALAALGVLGAALVLVRFMYLPFVKRSVVVALEAIAVAVALVVMLYTGLLLQSVGGVAFWASPLVPALFVLSSASSGIALLFAVSFFVECDRACVRVLRVLVCADAAAIVLEAVCAACFVVLAGQSGHFGVQESFAILTQGELALVWWLGFAACGLAAPLVVEVVGIRGRVDLHAALAVSAVLVLIGAFCLRYGMVEAGVHRDLVLEPAMEETIDLTEGLS</sequence>
<dbReference type="PANTHER" id="PTHR34856:SF2">
    <property type="entry name" value="PROTEIN NRFD"/>
    <property type="match status" value="1"/>
</dbReference>
<dbReference type="Proteomes" id="UP001487305">
    <property type="component" value="Unassembled WGS sequence"/>
</dbReference>
<protein>
    <submittedName>
        <fullName evidence="8">NrfD/PsrC family molybdoenzyme membrane anchor subunit</fullName>
    </submittedName>
</protein>
<comment type="subcellular location">
    <subcellularLocation>
        <location evidence="1">Cell membrane</location>
        <topology evidence="1">Multi-pass membrane protein</topology>
    </subcellularLocation>
</comment>
<feature type="transmembrane region" description="Helical" evidence="7">
    <location>
        <begin position="52"/>
        <end position="73"/>
    </location>
</feature>
<keyword evidence="6 7" id="KW-0472">Membrane</keyword>
<evidence type="ECO:0000256" key="4">
    <source>
        <dbReference type="ARBA" id="ARBA00022692"/>
    </source>
</evidence>
<feature type="transmembrane region" description="Helical" evidence="7">
    <location>
        <begin position="164"/>
        <end position="185"/>
    </location>
</feature>
<dbReference type="Pfam" id="PF03916">
    <property type="entry name" value="NrfD"/>
    <property type="match status" value="1"/>
</dbReference>
<evidence type="ECO:0000256" key="2">
    <source>
        <dbReference type="ARBA" id="ARBA00008929"/>
    </source>
</evidence>
<dbReference type="PANTHER" id="PTHR34856">
    <property type="entry name" value="PROTEIN NRFD"/>
    <property type="match status" value="1"/>
</dbReference>
<reference evidence="8 9" key="1">
    <citation type="submission" date="2024-04" db="EMBL/GenBank/DDBJ databases">
        <title>Human intestinal bacterial collection.</title>
        <authorList>
            <person name="Pauvert C."/>
            <person name="Hitch T.C.A."/>
            <person name="Clavel T."/>
        </authorList>
    </citation>
    <scope>NUCLEOTIDE SEQUENCE [LARGE SCALE GENOMIC DNA]</scope>
    <source>
        <strain evidence="8 9">CLA-KB-H42</strain>
    </source>
</reference>
<organism evidence="8 9">
    <name type="scientific">Raoultibacter massiliensis</name>
    <dbReference type="NCBI Taxonomy" id="1852371"/>
    <lineage>
        <taxon>Bacteria</taxon>
        <taxon>Bacillati</taxon>
        <taxon>Actinomycetota</taxon>
        <taxon>Coriobacteriia</taxon>
        <taxon>Eggerthellales</taxon>
        <taxon>Eggerthellaceae</taxon>
        <taxon>Raoultibacter</taxon>
    </lineage>
</organism>
<feature type="transmembrane region" description="Helical" evidence="7">
    <location>
        <begin position="93"/>
        <end position="113"/>
    </location>
</feature>
<comment type="caution">
    <text evidence="8">The sequence shown here is derived from an EMBL/GenBank/DDBJ whole genome shotgun (WGS) entry which is preliminary data.</text>
</comment>